<name>A0A5B7JI15_PORTR</name>
<keyword evidence="2" id="KW-1185">Reference proteome</keyword>
<accession>A0A5B7JI15</accession>
<sequence length="129" mass="13957">MLTQLLTQVLFKTMNSKQKQHPGLLPRTLLHTVRSLATQNHETENIIVVSESRLQDAGFSSQEQGTTTTTTTTTTSSTATINTNTITLITICLHPSPSRLASSPQGTTSLFTISTPSLKLCIINSNTIT</sequence>
<organism evidence="1 2">
    <name type="scientific">Portunus trituberculatus</name>
    <name type="common">Swimming crab</name>
    <name type="synonym">Neptunus trituberculatus</name>
    <dbReference type="NCBI Taxonomy" id="210409"/>
    <lineage>
        <taxon>Eukaryota</taxon>
        <taxon>Metazoa</taxon>
        <taxon>Ecdysozoa</taxon>
        <taxon>Arthropoda</taxon>
        <taxon>Crustacea</taxon>
        <taxon>Multicrustacea</taxon>
        <taxon>Malacostraca</taxon>
        <taxon>Eumalacostraca</taxon>
        <taxon>Eucarida</taxon>
        <taxon>Decapoda</taxon>
        <taxon>Pleocyemata</taxon>
        <taxon>Brachyura</taxon>
        <taxon>Eubrachyura</taxon>
        <taxon>Portunoidea</taxon>
        <taxon>Portunidae</taxon>
        <taxon>Portuninae</taxon>
        <taxon>Portunus</taxon>
    </lineage>
</organism>
<protein>
    <submittedName>
        <fullName evidence="1">Uncharacterized protein</fullName>
    </submittedName>
</protein>
<dbReference type="AlphaFoldDB" id="A0A5B7JI15"/>
<comment type="caution">
    <text evidence="1">The sequence shown here is derived from an EMBL/GenBank/DDBJ whole genome shotgun (WGS) entry which is preliminary data.</text>
</comment>
<reference evidence="1 2" key="1">
    <citation type="submission" date="2019-05" db="EMBL/GenBank/DDBJ databases">
        <title>Another draft genome of Portunus trituberculatus and its Hox gene families provides insights of decapod evolution.</title>
        <authorList>
            <person name="Jeong J.-H."/>
            <person name="Song I."/>
            <person name="Kim S."/>
            <person name="Choi T."/>
            <person name="Kim D."/>
            <person name="Ryu S."/>
            <person name="Kim W."/>
        </authorList>
    </citation>
    <scope>NUCLEOTIDE SEQUENCE [LARGE SCALE GENOMIC DNA]</scope>
    <source>
        <tissue evidence="1">Muscle</tissue>
    </source>
</reference>
<dbReference type="EMBL" id="VSRR010089694">
    <property type="protein sequence ID" value="MPC91984.1"/>
    <property type="molecule type" value="Genomic_DNA"/>
</dbReference>
<gene>
    <name evidence="1" type="ORF">E2C01_087051</name>
</gene>
<evidence type="ECO:0000313" key="2">
    <source>
        <dbReference type="Proteomes" id="UP000324222"/>
    </source>
</evidence>
<evidence type="ECO:0000313" key="1">
    <source>
        <dbReference type="EMBL" id="MPC91984.1"/>
    </source>
</evidence>
<proteinExistence type="predicted"/>
<dbReference type="Proteomes" id="UP000324222">
    <property type="component" value="Unassembled WGS sequence"/>
</dbReference>